<sequence>MSYRILFPRGGEYIFYAAVTVPDTIDIIGEIVQTSLIFASEPVEVTFGETRLPDGVIGRTYRFAIEPETGTPPFSLSSGSLPDGLTLGGETGLIQGEPSVRGVAQLTVQVVDAGGNVGEFEGVIKVFGVLSFGEHGTSLVFDLSLLKYNPCSYCFFDFATPLINYTVSR</sequence>
<keyword evidence="2" id="KW-1185">Reference proteome</keyword>
<dbReference type="GO" id="GO:0016020">
    <property type="term" value="C:membrane"/>
    <property type="evidence" value="ECO:0007669"/>
    <property type="project" value="InterPro"/>
</dbReference>
<dbReference type="AlphaFoldDB" id="A0A4E0QYG1"/>
<evidence type="ECO:0000313" key="2">
    <source>
        <dbReference type="Proteomes" id="UP000030428"/>
    </source>
</evidence>
<name>A0A4E0QYG1_9GAMM</name>
<dbReference type="EMBL" id="JSZA02000273">
    <property type="protein sequence ID" value="TGO02011.1"/>
    <property type="molecule type" value="Genomic_DNA"/>
</dbReference>
<accession>A0A4E0QYG1</accession>
<reference evidence="1 2" key="1">
    <citation type="journal article" date="2016" name="Front. Microbiol.">
        <title>Single-Cell (Meta-)Genomics of a Dimorphic Candidatus Thiomargarita nelsonii Reveals Genomic Plasticity.</title>
        <authorList>
            <person name="Flood B.E."/>
            <person name="Fliss P."/>
            <person name="Jones D.S."/>
            <person name="Dick G.J."/>
            <person name="Jain S."/>
            <person name="Kaster A.K."/>
            <person name="Winkel M."/>
            <person name="Mussmann M."/>
            <person name="Bailey J."/>
        </authorList>
    </citation>
    <scope>NUCLEOTIDE SEQUENCE [LARGE SCALE GENOMIC DNA]</scope>
    <source>
        <strain evidence="1">Hydrate Ridge</strain>
    </source>
</reference>
<proteinExistence type="predicted"/>
<evidence type="ECO:0000313" key="1">
    <source>
        <dbReference type="EMBL" id="TGO02011.1"/>
    </source>
</evidence>
<dbReference type="Proteomes" id="UP000030428">
    <property type="component" value="Unassembled WGS sequence"/>
</dbReference>
<dbReference type="InterPro" id="IPR015919">
    <property type="entry name" value="Cadherin-like_sf"/>
</dbReference>
<gene>
    <name evidence="1" type="ORF">PN36_32130</name>
</gene>
<dbReference type="Gene3D" id="2.60.40.10">
    <property type="entry name" value="Immunoglobulins"/>
    <property type="match status" value="1"/>
</dbReference>
<comment type="caution">
    <text evidence="1">The sequence shown here is derived from an EMBL/GenBank/DDBJ whole genome shotgun (WGS) entry which is preliminary data.</text>
</comment>
<organism evidence="1 2">
    <name type="scientific">Candidatus Thiomargarita nelsonii</name>
    <dbReference type="NCBI Taxonomy" id="1003181"/>
    <lineage>
        <taxon>Bacteria</taxon>
        <taxon>Pseudomonadati</taxon>
        <taxon>Pseudomonadota</taxon>
        <taxon>Gammaproteobacteria</taxon>
        <taxon>Thiotrichales</taxon>
        <taxon>Thiotrichaceae</taxon>
        <taxon>Thiomargarita</taxon>
    </lineage>
</organism>
<dbReference type="InterPro" id="IPR013783">
    <property type="entry name" value="Ig-like_fold"/>
</dbReference>
<dbReference type="GO" id="GO:0005509">
    <property type="term" value="F:calcium ion binding"/>
    <property type="evidence" value="ECO:0007669"/>
    <property type="project" value="InterPro"/>
</dbReference>
<protein>
    <submittedName>
        <fullName evidence="1">Uncharacterized protein</fullName>
    </submittedName>
</protein>
<dbReference type="SUPFAM" id="SSF49313">
    <property type="entry name" value="Cadherin-like"/>
    <property type="match status" value="1"/>
</dbReference>
<dbReference type="Pfam" id="PF05345">
    <property type="entry name" value="He_PIG"/>
    <property type="match status" value="1"/>
</dbReference>